<dbReference type="InterPro" id="IPR058837">
    <property type="entry name" value="MamS_MamX_dom"/>
</dbReference>
<feature type="domain" description="Magnetosome protein MamS/MamX" evidence="1">
    <location>
        <begin position="5"/>
        <end position="86"/>
    </location>
</feature>
<reference evidence="2" key="1">
    <citation type="journal article" date="2014" name="Front. Microbiol.">
        <title>High frequency of phylogenetically diverse reductive dehalogenase-homologous genes in deep subseafloor sedimentary metagenomes.</title>
        <authorList>
            <person name="Kawai M."/>
            <person name="Futagami T."/>
            <person name="Toyoda A."/>
            <person name="Takaki Y."/>
            <person name="Nishi S."/>
            <person name="Hori S."/>
            <person name="Arai W."/>
            <person name="Tsubouchi T."/>
            <person name="Morono Y."/>
            <person name="Uchiyama I."/>
            <person name="Ito T."/>
            <person name="Fujiyama A."/>
            <person name="Inagaki F."/>
            <person name="Takami H."/>
        </authorList>
    </citation>
    <scope>NUCLEOTIDE SEQUENCE</scope>
    <source>
        <strain evidence="2">Expedition CK06-06</strain>
    </source>
</reference>
<organism evidence="2">
    <name type="scientific">marine sediment metagenome</name>
    <dbReference type="NCBI Taxonomy" id="412755"/>
    <lineage>
        <taxon>unclassified sequences</taxon>
        <taxon>metagenomes</taxon>
        <taxon>ecological metagenomes</taxon>
    </lineage>
</organism>
<gene>
    <name evidence="2" type="ORF">S01H4_36456</name>
</gene>
<feature type="non-terminal residue" evidence="2">
    <location>
        <position position="1"/>
    </location>
</feature>
<dbReference type="AlphaFoldDB" id="X1BRK9"/>
<evidence type="ECO:0000313" key="2">
    <source>
        <dbReference type="EMBL" id="GAG86808.1"/>
    </source>
</evidence>
<comment type="caution">
    <text evidence="2">The sequence shown here is derived from an EMBL/GenBank/DDBJ whole genome shotgun (WGS) entry which is preliminary data.</text>
</comment>
<accession>X1BRK9</accession>
<dbReference type="Pfam" id="PF26390">
    <property type="entry name" value="MamS_MamX"/>
    <property type="match status" value="1"/>
</dbReference>
<sequence>VREFEKIRAWVVRVKEVIPMPGMSPATALDIREGAYVHEVHLCPTWYRKPSEIRLKKNERIKVKGVWAEINGKDIFMASKVKKDPNTEIIKVRLTKDGTPFWTMTPERLAMETKKD</sequence>
<evidence type="ECO:0000259" key="1">
    <source>
        <dbReference type="Pfam" id="PF26390"/>
    </source>
</evidence>
<dbReference type="EMBL" id="BART01019489">
    <property type="protein sequence ID" value="GAG86808.1"/>
    <property type="molecule type" value="Genomic_DNA"/>
</dbReference>
<name>X1BRK9_9ZZZZ</name>
<protein>
    <recommendedName>
        <fullName evidence="1">Magnetosome protein MamS/MamX domain-containing protein</fullName>
    </recommendedName>
</protein>
<proteinExistence type="predicted"/>